<dbReference type="PANTHER" id="PTHR13952:SF6">
    <property type="entry name" value="U11_U12 SMALL NUCLEAR RIBONUCLEOPROTEIN 35 KDA PROTEIN"/>
    <property type="match status" value="1"/>
</dbReference>
<evidence type="ECO:0000256" key="5">
    <source>
        <dbReference type="ARBA" id="ARBA00031739"/>
    </source>
</evidence>
<evidence type="ECO:0000313" key="9">
    <source>
        <dbReference type="Proteomes" id="UP001372834"/>
    </source>
</evidence>
<proteinExistence type="predicted"/>
<dbReference type="SMART" id="SM00360">
    <property type="entry name" value="RRM"/>
    <property type="match status" value="1"/>
</dbReference>
<organism evidence="8 9">
    <name type="scientific">Polyplax serrata</name>
    <name type="common">Common mouse louse</name>
    <dbReference type="NCBI Taxonomy" id="468196"/>
    <lineage>
        <taxon>Eukaryota</taxon>
        <taxon>Metazoa</taxon>
        <taxon>Ecdysozoa</taxon>
        <taxon>Arthropoda</taxon>
        <taxon>Hexapoda</taxon>
        <taxon>Insecta</taxon>
        <taxon>Pterygota</taxon>
        <taxon>Neoptera</taxon>
        <taxon>Paraneoptera</taxon>
        <taxon>Psocodea</taxon>
        <taxon>Troctomorpha</taxon>
        <taxon>Phthiraptera</taxon>
        <taxon>Anoplura</taxon>
        <taxon>Polyplacidae</taxon>
        <taxon>Polyplax</taxon>
    </lineage>
</organism>
<dbReference type="InterPro" id="IPR012677">
    <property type="entry name" value="Nucleotide-bd_a/b_plait_sf"/>
</dbReference>
<dbReference type="GO" id="GO:0071011">
    <property type="term" value="C:precatalytic spliceosome"/>
    <property type="evidence" value="ECO:0007669"/>
    <property type="project" value="TreeGrafter"/>
</dbReference>
<keyword evidence="4" id="KW-0539">Nucleus</keyword>
<dbReference type="PROSITE" id="PS50102">
    <property type="entry name" value="RRM"/>
    <property type="match status" value="1"/>
</dbReference>
<evidence type="ECO:0000256" key="1">
    <source>
        <dbReference type="ARBA" id="ARBA00004123"/>
    </source>
</evidence>
<dbReference type="InterPro" id="IPR000504">
    <property type="entry name" value="RRM_dom"/>
</dbReference>
<feature type="domain" description="RRM" evidence="7">
    <location>
        <begin position="50"/>
        <end position="132"/>
    </location>
</feature>
<name>A0AAN8RWZ5_POLSC</name>
<dbReference type="SUPFAM" id="SSF54928">
    <property type="entry name" value="RNA-binding domain, RBD"/>
    <property type="match status" value="1"/>
</dbReference>
<dbReference type="Gene3D" id="3.30.70.330">
    <property type="match status" value="1"/>
</dbReference>
<evidence type="ECO:0000256" key="2">
    <source>
        <dbReference type="ARBA" id="ARBA00021080"/>
    </source>
</evidence>
<evidence type="ECO:0000256" key="3">
    <source>
        <dbReference type="ARBA" id="ARBA00022884"/>
    </source>
</evidence>
<dbReference type="Proteomes" id="UP001372834">
    <property type="component" value="Unassembled WGS sequence"/>
</dbReference>
<sequence>MSWSPIATEYDPLAVGSIDGTDKEPHDMGVVRALNSEYVPQTHLSSKPDCTVFVGRLHPKVTSDELEDIFKEFGKVKRCRVVRDLVTGFSKQYGFVEFEKESQADRAYRKGHKSLIRGLEVIVDREHGRTMKGWKPRRLGGGFGGRKESGQLRFGCRDRPWRPPILPEMDDCKNTIKNRDNR</sequence>
<dbReference type="Pfam" id="PF00076">
    <property type="entry name" value="RRM_1"/>
    <property type="match status" value="1"/>
</dbReference>
<gene>
    <name evidence="8" type="ORF">RUM43_003390</name>
</gene>
<evidence type="ECO:0000313" key="8">
    <source>
        <dbReference type="EMBL" id="KAK6629573.1"/>
    </source>
</evidence>
<dbReference type="GO" id="GO:0000398">
    <property type="term" value="P:mRNA splicing, via spliceosome"/>
    <property type="evidence" value="ECO:0007669"/>
    <property type="project" value="TreeGrafter"/>
</dbReference>
<keyword evidence="3 6" id="KW-0694">RNA-binding</keyword>
<dbReference type="GO" id="GO:0003729">
    <property type="term" value="F:mRNA binding"/>
    <property type="evidence" value="ECO:0007669"/>
    <property type="project" value="TreeGrafter"/>
</dbReference>
<evidence type="ECO:0000256" key="6">
    <source>
        <dbReference type="PROSITE-ProRule" id="PRU00176"/>
    </source>
</evidence>
<dbReference type="InterPro" id="IPR035979">
    <property type="entry name" value="RBD_domain_sf"/>
</dbReference>
<dbReference type="GO" id="GO:0017069">
    <property type="term" value="F:snRNA binding"/>
    <property type="evidence" value="ECO:0007669"/>
    <property type="project" value="TreeGrafter"/>
</dbReference>
<evidence type="ECO:0000259" key="7">
    <source>
        <dbReference type="PROSITE" id="PS50102"/>
    </source>
</evidence>
<dbReference type="AlphaFoldDB" id="A0AAN8RWZ5"/>
<dbReference type="FunFam" id="3.30.70.330:FF:000132">
    <property type="entry name" value="Small nuclear ribonucleoprotein U11/U12 subunit 35"/>
    <property type="match status" value="1"/>
</dbReference>
<accession>A0AAN8RWZ5</accession>
<dbReference type="PANTHER" id="PTHR13952">
    <property type="entry name" value="U1 SMALL NUCLEAR RIBONUCLEOPROTEIN 70 KD"/>
    <property type="match status" value="1"/>
</dbReference>
<reference evidence="8 9" key="1">
    <citation type="submission" date="2023-10" db="EMBL/GenBank/DDBJ databases">
        <title>Genomes of two closely related lineages of the louse Polyplax serrata with different host specificities.</title>
        <authorList>
            <person name="Martinu J."/>
            <person name="Tarabai H."/>
            <person name="Stefka J."/>
            <person name="Hypsa V."/>
        </authorList>
    </citation>
    <scope>NUCLEOTIDE SEQUENCE [LARGE SCALE GENOMIC DNA]</scope>
    <source>
        <strain evidence="8">HR10_N</strain>
    </source>
</reference>
<comment type="subcellular location">
    <subcellularLocation>
        <location evidence="1">Nucleus</location>
    </subcellularLocation>
</comment>
<dbReference type="EMBL" id="JAWJWE010000036">
    <property type="protein sequence ID" value="KAK6629573.1"/>
    <property type="molecule type" value="Genomic_DNA"/>
</dbReference>
<protein>
    <recommendedName>
        <fullName evidence="2">U11/U12 small nuclear ribonucleoprotein 35 kDa protein</fullName>
    </recommendedName>
    <alternativeName>
        <fullName evidence="5">U1 snRNP-binding protein homolog</fullName>
    </alternativeName>
</protein>
<evidence type="ECO:0000256" key="4">
    <source>
        <dbReference type="ARBA" id="ARBA00023242"/>
    </source>
</evidence>
<comment type="caution">
    <text evidence="8">The sequence shown here is derived from an EMBL/GenBank/DDBJ whole genome shotgun (WGS) entry which is preliminary data.</text>
</comment>
<dbReference type="InterPro" id="IPR051183">
    <property type="entry name" value="U1_U11-U12_snRNP_70-35kDa"/>
</dbReference>